<evidence type="ECO:0000259" key="1">
    <source>
        <dbReference type="Pfam" id="PF12146"/>
    </source>
</evidence>
<dbReference type="EMBL" id="JAVDQN010000004">
    <property type="protein sequence ID" value="MDR6378048.1"/>
    <property type="molecule type" value="Genomic_DNA"/>
</dbReference>
<dbReference type="RefSeq" id="WP_310069129.1">
    <property type="nucleotide sequence ID" value="NZ_JAVDQN010000004.1"/>
</dbReference>
<dbReference type="InterPro" id="IPR029058">
    <property type="entry name" value="AB_hydrolase_fold"/>
</dbReference>
<dbReference type="Pfam" id="PF12146">
    <property type="entry name" value="Hydrolase_4"/>
    <property type="match status" value="1"/>
</dbReference>
<reference evidence="2 3" key="1">
    <citation type="submission" date="2023-07" db="EMBL/GenBank/DDBJ databases">
        <title>Sorghum-associated microbial communities from plants grown in Nebraska, USA.</title>
        <authorList>
            <person name="Schachtman D."/>
        </authorList>
    </citation>
    <scope>NUCLEOTIDE SEQUENCE [LARGE SCALE GENOMIC DNA]</scope>
    <source>
        <strain evidence="2 3">DS1039</strain>
    </source>
</reference>
<dbReference type="SUPFAM" id="SSF53474">
    <property type="entry name" value="alpha/beta-Hydrolases"/>
    <property type="match status" value="1"/>
</dbReference>
<dbReference type="InterPro" id="IPR022742">
    <property type="entry name" value="Hydrolase_4"/>
</dbReference>
<feature type="domain" description="Serine aminopeptidase S33" evidence="1">
    <location>
        <begin position="85"/>
        <end position="238"/>
    </location>
</feature>
<name>A0ABU1L498_9BURK</name>
<dbReference type="Proteomes" id="UP001185254">
    <property type="component" value="Unassembled WGS sequence"/>
</dbReference>
<evidence type="ECO:0000313" key="2">
    <source>
        <dbReference type="EMBL" id="MDR6378048.1"/>
    </source>
</evidence>
<evidence type="ECO:0000313" key="3">
    <source>
        <dbReference type="Proteomes" id="UP001185254"/>
    </source>
</evidence>
<protein>
    <submittedName>
        <fullName evidence="2">Pimeloyl-ACP methyl ester carboxylesterase</fullName>
    </submittedName>
</protein>
<keyword evidence="3" id="KW-1185">Reference proteome</keyword>
<sequence>MSTWILLRGLTRETRHWGRLPDVLREGAGASGVSLIDLPGNGEFAHLRAPATVAGMVDFVRIAAVQGGADGTSTVGADPTDISTRGPFNVLAMSLGGMVATAWAQRYPDEIGRLVLINTSMRPFSRVHERLRPSAWPGLLTIAMHWNDTVRAESVIHRLTCNNVDTLEADLQSWSMIRRSAPVSRGNALRQLSAAARFTAGAAKPACPLLILSSHEDRLVDPVCSAKLAAAWGACRRQHAWAGHDLPHDDPAWVGEQVSAWLAHEAAEAAEADHVRQMAIARLQHKAGQRV</sequence>
<organism evidence="2 3">
    <name type="scientific">Paraburkholderia caledonica</name>
    <dbReference type="NCBI Taxonomy" id="134536"/>
    <lineage>
        <taxon>Bacteria</taxon>
        <taxon>Pseudomonadati</taxon>
        <taxon>Pseudomonadota</taxon>
        <taxon>Betaproteobacteria</taxon>
        <taxon>Burkholderiales</taxon>
        <taxon>Burkholderiaceae</taxon>
        <taxon>Paraburkholderia</taxon>
    </lineage>
</organism>
<accession>A0ABU1L498</accession>
<proteinExistence type="predicted"/>
<comment type="caution">
    <text evidence="2">The sequence shown here is derived from an EMBL/GenBank/DDBJ whole genome shotgun (WGS) entry which is preliminary data.</text>
</comment>
<gene>
    <name evidence="2" type="ORF">J2776_004768</name>
</gene>
<dbReference type="Gene3D" id="3.40.50.1820">
    <property type="entry name" value="alpha/beta hydrolase"/>
    <property type="match status" value="1"/>
</dbReference>